<keyword evidence="1" id="KW-1133">Transmembrane helix</keyword>
<protein>
    <submittedName>
        <fullName evidence="2">Uncharacterized protein</fullName>
    </submittedName>
</protein>
<evidence type="ECO:0000256" key="1">
    <source>
        <dbReference type="SAM" id="Phobius"/>
    </source>
</evidence>
<evidence type="ECO:0000313" key="3">
    <source>
        <dbReference type="Proteomes" id="UP000190023"/>
    </source>
</evidence>
<dbReference type="AlphaFoldDB" id="A0A1T0B2R4"/>
<keyword evidence="1" id="KW-0812">Transmembrane</keyword>
<organism evidence="2 3">
    <name type="scientific">[Haemophilus] felis</name>
    <dbReference type="NCBI Taxonomy" id="123822"/>
    <lineage>
        <taxon>Bacteria</taxon>
        <taxon>Pseudomonadati</taxon>
        <taxon>Pseudomonadota</taxon>
        <taxon>Gammaproteobacteria</taxon>
        <taxon>Pasteurellales</taxon>
        <taxon>Pasteurellaceae</taxon>
    </lineage>
</organism>
<evidence type="ECO:0000313" key="2">
    <source>
        <dbReference type="EMBL" id="OOS04387.1"/>
    </source>
</evidence>
<comment type="caution">
    <text evidence="2">The sequence shown here is derived from an EMBL/GenBank/DDBJ whole genome shotgun (WGS) entry which is preliminary data.</text>
</comment>
<sequence>MSEIAEIIFYNVLILSFIAISVYVYLKWQHKKRIDSMLNDMEKSYLKYANHKANEIMQKRMAEYDKKHPFKAFKRKFKDKIKWLL</sequence>
<feature type="transmembrane region" description="Helical" evidence="1">
    <location>
        <begin position="7"/>
        <end position="26"/>
    </location>
</feature>
<accession>A0A1T0B2R4</accession>
<dbReference type="OrthoDB" id="9925497at2"/>
<dbReference type="Proteomes" id="UP000190023">
    <property type="component" value="Unassembled WGS sequence"/>
</dbReference>
<keyword evidence="1" id="KW-0472">Membrane</keyword>
<gene>
    <name evidence="2" type="ORF">B0188_04870</name>
</gene>
<reference evidence="2 3" key="1">
    <citation type="submission" date="2017-02" db="EMBL/GenBank/DDBJ databases">
        <title>Draft genome sequence of Haemophilus felis CCUG 31170 type strain.</title>
        <authorList>
            <person name="Engstrom-Jakobsson H."/>
            <person name="Salva-Serra F."/>
            <person name="Thorell K."/>
            <person name="Gonzales-Siles L."/>
            <person name="Karlsson R."/>
            <person name="Boulund F."/>
            <person name="Engstrand L."/>
            <person name="Kristiansson E."/>
            <person name="Moore E."/>
        </authorList>
    </citation>
    <scope>NUCLEOTIDE SEQUENCE [LARGE SCALE GENOMIC DNA]</scope>
    <source>
        <strain evidence="2 3">CCUG 31170</strain>
    </source>
</reference>
<dbReference type="EMBL" id="MUYB01000019">
    <property type="protein sequence ID" value="OOS04387.1"/>
    <property type="molecule type" value="Genomic_DNA"/>
</dbReference>
<keyword evidence="3" id="KW-1185">Reference proteome</keyword>
<name>A0A1T0B2R4_9PAST</name>
<proteinExistence type="predicted"/>